<dbReference type="Proteomes" id="UP000627538">
    <property type="component" value="Unassembled WGS sequence"/>
</dbReference>
<evidence type="ECO:0000256" key="12">
    <source>
        <dbReference type="SAM" id="Phobius"/>
    </source>
</evidence>
<dbReference type="Pfam" id="PF02322">
    <property type="entry name" value="Cyt_bd_oxida_II"/>
    <property type="match status" value="1"/>
</dbReference>
<keyword evidence="3" id="KW-0813">Transport</keyword>
<sequence length="386" mass="41844">MTLTWLQLIWFVLVGVLWTGYLVLEGFGVGSGMVMHLVAKNDAERTQVQRTFGPVWDGNQVWLLTAGGATFAAFPNWYATMFSGMYFALFVILLCLIVRICAIEWRSKVASTQWRARWDKLQTGATILVPILFGCAFGNLVQGMRIEVVERANQTQAVPVTDSMTAADINMATSVHYLTGTGGLADNGFLSLLTPFTILGGIMLALVFATQGLLWLRVRTDGPVHDRAARLVKPFGLAATVVTAVFALWGQFAYSTQVLAWIPLVICALSLIASVAMSHSGRAFGAFLAHSVAIAFAVAWVFSSMAPYAMKSSIHPAYSLSLPQAAATGSTLTLMLCVSVVMVPVVLAYTAWSYSRMPMIVELDKLGPNAGLPWKRIREGATFLSA</sequence>
<evidence type="ECO:0000256" key="5">
    <source>
        <dbReference type="ARBA" id="ARBA00022617"/>
    </source>
</evidence>
<dbReference type="AlphaFoldDB" id="A0A8I0GHR8"/>
<protein>
    <submittedName>
        <fullName evidence="13">Cytochrome d ubiquinol oxidase subunit II</fullName>
    </submittedName>
</protein>
<evidence type="ECO:0000256" key="1">
    <source>
        <dbReference type="ARBA" id="ARBA00004651"/>
    </source>
</evidence>
<evidence type="ECO:0000256" key="9">
    <source>
        <dbReference type="ARBA" id="ARBA00022989"/>
    </source>
</evidence>
<name>A0A8I0GHR8_9ACTO</name>
<reference evidence="13 14" key="1">
    <citation type="submission" date="2020-08" db="EMBL/GenBank/DDBJ databases">
        <title>Winkia gen. nov., sp. nov., isolated from faeces of the Anser albifrons in China.</title>
        <authorList>
            <person name="Liu Q."/>
        </authorList>
    </citation>
    <scope>NUCLEOTIDE SEQUENCE [LARGE SCALE GENOMIC DNA]</scope>
    <source>
        <strain evidence="13 14">C62</strain>
    </source>
</reference>
<keyword evidence="5" id="KW-0349">Heme</keyword>
<dbReference type="GO" id="GO:0009055">
    <property type="term" value="F:electron transfer activity"/>
    <property type="evidence" value="ECO:0007669"/>
    <property type="project" value="TreeGrafter"/>
</dbReference>
<dbReference type="GO" id="GO:0046872">
    <property type="term" value="F:metal ion binding"/>
    <property type="evidence" value="ECO:0007669"/>
    <property type="project" value="UniProtKB-KW"/>
</dbReference>
<accession>A0A8I0GHR8</accession>
<dbReference type="GO" id="GO:0070069">
    <property type="term" value="C:cytochrome complex"/>
    <property type="evidence" value="ECO:0007669"/>
    <property type="project" value="TreeGrafter"/>
</dbReference>
<comment type="caution">
    <text evidence="13">The sequence shown here is derived from an EMBL/GenBank/DDBJ whole genome shotgun (WGS) entry which is preliminary data.</text>
</comment>
<evidence type="ECO:0000256" key="3">
    <source>
        <dbReference type="ARBA" id="ARBA00022448"/>
    </source>
</evidence>
<keyword evidence="14" id="KW-1185">Reference proteome</keyword>
<evidence type="ECO:0000256" key="11">
    <source>
        <dbReference type="ARBA" id="ARBA00023136"/>
    </source>
</evidence>
<dbReference type="EMBL" id="JACRUO010000003">
    <property type="protein sequence ID" value="MBD3690199.1"/>
    <property type="molecule type" value="Genomic_DNA"/>
</dbReference>
<comment type="subcellular location">
    <subcellularLocation>
        <location evidence="1">Cell membrane</location>
        <topology evidence="1">Multi-pass membrane protein</topology>
    </subcellularLocation>
</comment>
<evidence type="ECO:0000256" key="8">
    <source>
        <dbReference type="ARBA" id="ARBA00022982"/>
    </source>
</evidence>
<feature type="transmembrane region" description="Helical" evidence="12">
    <location>
        <begin position="192"/>
        <end position="214"/>
    </location>
</feature>
<dbReference type="PANTHER" id="PTHR43141:SF5">
    <property type="entry name" value="CYTOCHROME BD-I UBIQUINOL OXIDASE SUBUNIT 2"/>
    <property type="match status" value="1"/>
</dbReference>
<dbReference type="NCBIfam" id="TIGR00203">
    <property type="entry name" value="cydB"/>
    <property type="match status" value="1"/>
</dbReference>
<dbReference type="InterPro" id="IPR003317">
    <property type="entry name" value="Cyt-d_oxidase_su2"/>
</dbReference>
<comment type="similarity">
    <text evidence="2">Belongs to the cytochrome ubiquinol oxidase subunit 2 family.</text>
</comment>
<keyword evidence="7" id="KW-0479">Metal-binding</keyword>
<evidence type="ECO:0000256" key="7">
    <source>
        <dbReference type="ARBA" id="ARBA00022723"/>
    </source>
</evidence>
<dbReference type="PANTHER" id="PTHR43141">
    <property type="entry name" value="CYTOCHROME BD2 SUBUNIT II"/>
    <property type="match status" value="1"/>
</dbReference>
<feature type="transmembrane region" description="Helical" evidence="12">
    <location>
        <begin position="6"/>
        <end position="39"/>
    </location>
</feature>
<organism evidence="13 14">
    <name type="scientific">Nanchangia anserum</name>
    <dbReference type="NCBI Taxonomy" id="2692125"/>
    <lineage>
        <taxon>Bacteria</taxon>
        <taxon>Bacillati</taxon>
        <taxon>Actinomycetota</taxon>
        <taxon>Actinomycetes</taxon>
        <taxon>Actinomycetales</taxon>
        <taxon>Actinomycetaceae</taxon>
        <taxon>Nanchangia</taxon>
    </lineage>
</organism>
<evidence type="ECO:0000313" key="14">
    <source>
        <dbReference type="Proteomes" id="UP000627538"/>
    </source>
</evidence>
<feature type="transmembrane region" description="Helical" evidence="12">
    <location>
        <begin position="235"/>
        <end position="252"/>
    </location>
</feature>
<evidence type="ECO:0000313" key="13">
    <source>
        <dbReference type="EMBL" id="MBD3690199.1"/>
    </source>
</evidence>
<proteinExistence type="inferred from homology"/>
<evidence type="ECO:0000256" key="2">
    <source>
        <dbReference type="ARBA" id="ARBA00007543"/>
    </source>
</evidence>
<evidence type="ECO:0000256" key="4">
    <source>
        <dbReference type="ARBA" id="ARBA00022475"/>
    </source>
</evidence>
<keyword evidence="6 12" id="KW-0812">Transmembrane</keyword>
<feature type="transmembrane region" description="Helical" evidence="12">
    <location>
        <begin position="258"/>
        <end position="277"/>
    </location>
</feature>
<feature type="transmembrane region" description="Helical" evidence="12">
    <location>
        <begin position="123"/>
        <end position="141"/>
    </location>
</feature>
<gene>
    <name evidence="13" type="primary">cydB</name>
    <name evidence="13" type="ORF">H8R10_08180</name>
</gene>
<feature type="transmembrane region" description="Helical" evidence="12">
    <location>
        <begin position="330"/>
        <end position="352"/>
    </location>
</feature>
<dbReference type="GO" id="GO:0016682">
    <property type="term" value="F:oxidoreductase activity, acting on diphenols and related substances as donors, oxygen as acceptor"/>
    <property type="evidence" value="ECO:0007669"/>
    <property type="project" value="TreeGrafter"/>
</dbReference>
<keyword evidence="4" id="KW-1003">Cell membrane</keyword>
<dbReference type="GO" id="GO:0005886">
    <property type="term" value="C:plasma membrane"/>
    <property type="evidence" value="ECO:0007669"/>
    <property type="project" value="UniProtKB-SubCell"/>
</dbReference>
<feature type="transmembrane region" description="Helical" evidence="12">
    <location>
        <begin position="84"/>
        <end position="102"/>
    </location>
</feature>
<dbReference type="RefSeq" id="WP_191072313.1">
    <property type="nucleotide sequence ID" value="NZ_CP060506.1"/>
</dbReference>
<dbReference type="GO" id="GO:0019646">
    <property type="term" value="P:aerobic electron transport chain"/>
    <property type="evidence" value="ECO:0007669"/>
    <property type="project" value="TreeGrafter"/>
</dbReference>
<evidence type="ECO:0000256" key="6">
    <source>
        <dbReference type="ARBA" id="ARBA00022692"/>
    </source>
</evidence>
<keyword evidence="11 12" id="KW-0472">Membrane</keyword>
<keyword evidence="8" id="KW-0249">Electron transport</keyword>
<feature type="transmembrane region" description="Helical" evidence="12">
    <location>
        <begin position="284"/>
        <end position="310"/>
    </location>
</feature>
<dbReference type="PIRSF" id="PIRSF000267">
    <property type="entry name" value="Cyt_oxidse_sub2"/>
    <property type="match status" value="1"/>
</dbReference>
<keyword evidence="10" id="KW-0408">Iron</keyword>
<keyword evidence="9 12" id="KW-1133">Transmembrane helix</keyword>
<evidence type="ECO:0000256" key="10">
    <source>
        <dbReference type="ARBA" id="ARBA00023004"/>
    </source>
</evidence>